<comment type="caution">
    <text evidence="2">The sequence shown here is derived from an EMBL/GenBank/DDBJ whole genome shotgun (WGS) entry which is preliminary data.</text>
</comment>
<dbReference type="RefSeq" id="WP_092056334.1">
    <property type="nucleotide sequence ID" value="NZ_FOJJ01000012.1"/>
</dbReference>
<gene>
    <name evidence="2" type="ORF">FL622_04645</name>
</gene>
<dbReference type="Pfam" id="PF05168">
    <property type="entry name" value="HEPN"/>
    <property type="match status" value="1"/>
</dbReference>
<dbReference type="SUPFAM" id="SSF81593">
    <property type="entry name" value="Nucleotidyltransferase substrate binding subunit/domain"/>
    <property type="match status" value="1"/>
</dbReference>
<dbReference type="OrthoDB" id="9810875at2"/>
<dbReference type="AlphaFoldDB" id="A0A550JJL6"/>
<evidence type="ECO:0000259" key="1">
    <source>
        <dbReference type="PROSITE" id="PS50910"/>
    </source>
</evidence>
<dbReference type="EMBL" id="VJVV01000002">
    <property type="protein sequence ID" value="TRO83378.1"/>
    <property type="molecule type" value="Genomic_DNA"/>
</dbReference>
<sequence>MNRHLDWLRQAENDLEWAEHSFQGGFFAQTCFIAQQASEKALKAYCFFKGFDIVRTHSLYQIIKSLGENGILEKHARELDLFYISARYPDAFPAGAPFEIITTEQAQRAIEAATEIFKILRERLPDENP</sequence>
<dbReference type="Proteomes" id="UP000317155">
    <property type="component" value="Unassembled WGS sequence"/>
</dbReference>
<feature type="domain" description="HEPN" evidence="1">
    <location>
        <begin position="8"/>
        <end position="116"/>
    </location>
</feature>
<reference evidence="2 3" key="1">
    <citation type="submission" date="2019-07" db="EMBL/GenBank/DDBJ databases">
        <title>Insights of Desulfuromonas acetexigens electromicrobiology.</title>
        <authorList>
            <person name="Katuri K."/>
            <person name="Sapireddy V."/>
            <person name="Shaw D.R."/>
            <person name="Saikaly P."/>
        </authorList>
    </citation>
    <scope>NUCLEOTIDE SEQUENCE [LARGE SCALE GENOMIC DNA]</scope>
    <source>
        <strain evidence="2 3">2873</strain>
    </source>
</reference>
<protein>
    <submittedName>
        <fullName evidence="2">HEPN domain-containing protein</fullName>
    </submittedName>
</protein>
<keyword evidence="3" id="KW-1185">Reference proteome</keyword>
<dbReference type="SMART" id="SM00748">
    <property type="entry name" value="HEPN"/>
    <property type="match status" value="1"/>
</dbReference>
<proteinExistence type="predicted"/>
<accession>A0A550JJL6</accession>
<dbReference type="InterPro" id="IPR007842">
    <property type="entry name" value="HEPN_dom"/>
</dbReference>
<dbReference type="Gene3D" id="1.20.120.330">
    <property type="entry name" value="Nucleotidyltransferases domain 2"/>
    <property type="match status" value="1"/>
</dbReference>
<organism evidence="2 3">
    <name type="scientific">Trichloromonas acetexigens</name>
    <dbReference type="NCBI Taxonomy" id="38815"/>
    <lineage>
        <taxon>Bacteria</taxon>
        <taxon>Pseudomonadati</taxon>
        <taxon>Thermodesulfobacteriota</taxon>
        <taxon>Desulfuromonadia</taxon>
        <taxon>Desulfuromonadales</taxon>
        <taxon>Trichloromonadaceae</taxon>
        <taxon>Trichloromonas</taxon>
    </lineage>
</organism>
<evidence type="ECO:0000313" key="3">
    <source>
        <dbReference type="Proteomes" id="UP000317155"/>
    </source>
</evidence>
<evidence type="ECO:0000313" key="2">
    <source>
        <dbReference type="EMBL" id="TRO83378.1"/>
    </source>
</evidence>
<name>A0A550JJL6_9BACT</name>
<dbReference type="PROSITE" id="PS50910">
    <property type="entry name" value="HEPN"/>
    <property type="match status" value="1"/>
</dbReference>